<evidence type="ECO:0000256" key="5">
    <source>
        <dbReference type="HAMAP-Rule" id="MF_02126"/>
    </source>
</evidence>
<dbReference type="AlphaFoldDB" id="A0A4D7AMF8"/>
<comment type="function">
    <text evidence="5">Methylates the class 1 translation termination release factors RF1/PrfA and RF2/PrfB on the glutamine residue of the universally conserved GGQ motif.</text>
</comment>
<keyword evidence="2 5" id="KW-0808">Transferase</keyword>
<dbReference type="RefSeq" id="WP_036630536.1">
    <property type="nucleotide sequence ID" value="NZ_CP034413.3"/>
</dbReference>
<dbReference type="Proteomes" id="UP000298642">
    <property type="component" value="Chromosome"/>
</dbReference>
<evidence type="ECO:0000256" key="2">
    <source>
        <dbReference type="ARBA" id="ARBA00022679"/>
    </source>
</evidence>
<dbReference type="SUPFAM" id="SSF53335">
    <property type="entry name" value="S-adenosyl-L-methionine-dependent methyltransferases"/>
    <property type="match status" value="1"/>
</dbReference>
<name>A0A4D7AMF8_9FIRM</name>
<comment type="caution">
    <text evidence="5">Lacks conserved residue(s) required for the propagation of feature annotation.</text>
</comment>
<accession>A0A4D7AMF8</accession>
<dbReference type="InterPro" id="IPR004556">
    <property type="entry name" value="HemK-like"/>
</dbReference>
<dbReference type="PANTHER" id="PTHR18895">
    <property type="entry name" value="HEMK METHYLTRANSFERASE"/>
    <property type="match status" value="1"/>
</dbReference>
<evidence type="ECO:0000256" key="4">
    <source>
        <dbReference type="ARBA" id="ARBA00048391"/>
    </source>
</evidence>
<reference evidence="9" key="1">
    <citation type="submission" date="2018-12" db="EMBL/GenBank/DDBJ databases">
        <title>Dusodibacter welbiota gen. nov., sp. nov., isolated from human faeces and emended description of the Oscillibacter genus.</title>
        <authorList>
            <person name="Le Roy T."/>
            <person name="Van der Smissen P."/>
            <person name="Delzenne N."/>
            <person name="Muccioli G."/>
            <person name="Collet J.F."/>
            <person name="Cani P.D."/>
        </authorList>
    </citation>
    <scope>NUCLEOTIDE SEQUENCE [LARGE SCALE GENOMIC DNA]</scope>
    <source>
        <strain evidence="9">J115</strain>
    </source>
</reference>
<dbReference type="InterPro" id="IPR029063">
    <property type="entry name" value="SAM-dependent_MTases_sf"/>
</dbReference>
<dbReference type="Gene3D" id="3.40.50.150">
    <property type="entry name" value="Vaccinia Virus protein VP39"/>
    <property type="match status" value="1"/>
</dbReference>
<gene>
    <name evidence="5 8" type="primary">prmC</name>
    <name evidence="8" type="ORF">EIO64_05985</name>
</gene>
<dbReference type="InterPro" id="IPR007848">
    <property type="entry name" value="Small_mtfrase_dom"/>
</dbReference>
<dbReference type="Gene3D" id="1.10.8.10">
    <property type="entry name" value="DNA helicase RuvA subunit, C-terminal domain"/>
    <property type="match status" value="1"/>
</dbReference>
<dbReference type="NCBIfam" id="TIGR03534">
    <property type="entry name" value="RF_mod_PrmC"/>
    <property type="match status" value="1"/>
</dbReference>
<keyword evidence="9" id="KW-1185">Reference proteome</keyword>
<evidence type="ECO:0000256" key="3">
    <source>
        <dbReference type="ARBA" id="ARBA00022691"/>
    </source>
</evidence>
<dbReference type="Pfam" id="PF17827">
    <property type="entry name" value="PrmC_N"/>
    <property type="match status" value="1"/>
</dbReference>
<dbReference type="GO" id="GO:0102559">
    <property type="term" value="F:peptide chain release factor N(5)-glutamine methyltransferase activity"/>
    <property type="evidence" value="ECO:0007669"/>
    <property type="project" value="UniProtKB-EC"/>
</dbReference>
<dbReference type="EC" id="2.1.1.297" evidence="5"/>
<comment type="catalytic activity">
    <reaction evidence="4 5">
        <text>L-glutaminyl-[peptide chain release factor] + S-adenosyl-L-methionine = N(5)-methyl-L-glutaminyl-[peptide chain release factor] + S-adenosyl-L-homocysteine + H(+)</text>
        <dbReference type="Rhea" id="RHEA:42896"/>
        <dbReference type="Rhea" id="RHEA-COMP:10271"/>
        <dbReference type="Rhea" id="RHEA-COMP:10272"/>
        <dbReference type="ChEBI" id="CHEBI:15378"/>
        <dbReference type="ChEBI" id="CHEBI:30011"/>
        <dbReference type="ChEBI" id="CHEBI:57856"/>
        <dbReference type="ChEBI" id="CHEBI:59789"/>
        <dbReference type="ChEBI" id="CHEBI:61891"/>
        <dbReference type="EC" id="2.1.1.297"/>
    </reaction>
</comment>
<dbReference type="GO" id="GO:0032259">
    <property type="term" value="P:methylation"/>
    <property type="evidence" value="ECO:0007669"/>
    <property type="project" value="UniProtKB-KW"/>
</dbReference>
<dbReference type="PROSITE" id="PS00092">
    <property type="entry name" value="N6_MTASE"/>
    <property type="match status" value="1"/>
</dbReference>
<organism evidence="8 9">
    <name type="scientific">Dysosmobacter welbionis</name>
    <dbReference type="NCBI Taxonomy" id="2093857"/>
    <lineage>
        <taxon>Bacteria</taxon>
        <taxon>Bacillati</taxon>
        <taxon>Bacillota</taxon>
        <taxon>Clostridia</taxon>
        <taxon>Eubacteriales</taxon>
        <taxon>Oscillospiraceae</taxon>
        <taxon>Dysosmobacter</taxon>
    </lineage>
</organism>
<dbReference type="HAMAP" id="MF_02126">
    <property type="entry name" value="RF_methyltr_PrmC"/>
    <property type="match status" value="1"/>
</dbReference>
<evidence type="ECO:0000259" key="7">
    <source>
        <dbReference type="Pfam" id="PF17827"/>
    </source>
</evidence>
<dbReference type="PANTHER" id="PTHR18895:SF74">
    <property type="entry name" value="MTRF1L RELEASE FACTOR GLUTAMINE METHYLTRANSFERASE"/>
    <property type="match status" value="1"/>
</dbReference>
<dbReference type="GO" id="GO:0003676">
    <property type="term" value="F:nucleic acid binding"/>
    <property type="evidence" value="ECO:0007669"/>
    <property type="project" value="InterPro"/>
</dbReference>
<evidence type="ECO:0000256" key="1">
    <source>
        <dbReference type="ARBA" id="ARBA00022603"/>
    </source>
</evidence>
<dbReference type="InterPro" id="IPR019874">
    <property type="entry name" value="RF_methyltr_PrmC"/>
</dbReference>
<keyword evidence="3 5" id="KW-0949">S-adenosyl-L-methionine</keyword>
<feature type="binding site" evidence="5">
    <location>
        <begin position="191"/>
        <end position="194"/>
    </location>
    <ligand>
        <name>substrate</name>
    </ligand>
</feature>
<evidence type="ECO:0000313" key="9">
    <source>
        <dbReference type="Proteomes" id="UP000298642"/>
    </source>
</evidence>
<proteinExistence type="inferred from homology"/>
<keyword evidence="1 5" id="KW-0489">Methyltransferase</keyword>
<dbReference type="InterPro" id="IPR002052">
    <property type="entry name" value="DNA_methylase_N6_adenine_CS"/>
</dbReference>
<dbReference type="Pfam" id="PF05175">
    <property type="entry name" value="MTS"/>
    <property type="match status" value="1"/>
</dbReference>
<dbReference type="NCBIfam" id="TIGR00536">
    <property type="entry name" value="hemK_fam"/>
    <property type="match status" value="1"/>
</dbReference>
<sequence>MATTYNNLYLDIRQQLRRAGIEEATLEARELVCFGTNKSREELARDGGLYASPELEHRVRDLVRRHLEGEPVAYLIGEWEFYGLPLDISRDVLIPRPDTEVLAEQAIGYIKTLGECRVLDLCAGSGCIGLAVAAQVPQARVVLGEWSDGALKICRQNVRRNSLTARVVPMQADAREKPEKSLGEFQCIVSNPPYIPRADIETLDTSVKDYEPHLALDGGEDGLDFYRSISEKWKEALAPGGRLYFEVGIGQADNVLRIMRTQGFGDIQVVKDHHDIPRVVFGTLCTEL</sequence>
<dbReference type="CDD" id="cd02440">
    <property type="entry name" value="AdoMet_MTases"/>
    <property type="match status" value="1"/>
</dbReference>
<dbReference type="EMBL" id="CP034413">
    <property type="protein sequence ID" value="QCI58823.1"/>
    <property type="molecule type" value="Genomic_DNA"/>
</dbReference>
<dbReference type="KEGG" id="obj:EIO64_05985"/>
<feature type="binding site" evidence="5">
    <location>
        <position position="145"/>
    </location>
    <ligand>
        <name>S-adenosyl-L-methionine</name>
        <dbReference type="ChEBI" id="CHEBI:59789"/>
    </ligand>
</feature>
<feature type="domain" description="Release factor glutamine methyltransferase N-terminal" evidence="7">
    <location>
        <begin position="12"/>
        <end position="77"/>
    </location>
</feature>
<dbReference type="GeneID" id="89521929"/>
<evidence type="ECO:0000259" key="6">
    <source>
        <dbReference type="Pfam" id="PF05175"/>
    </source>
</evidence>
<protein>
    <recommendedName>
        <fullName evidence="5">Release factor glutamine methyltransferase</fullName>
        <shortName evidence="5">RF MTase</shortName>
        <ecNumber evidence="5">2.1.1.297</ecNumber>
    </recommendedName>
    <alternativeName>
        <fullName evidence="5">N5-glutamine methyltransferase PrmC</fullName>
    </alternativeName>
    <alternativeName>
        <fullName evidence="5">Protein-(glutamine-N5) MTase PrmC</fullName>
    </alternativeName>
    <alternativeName>
        <fullName evidence="5">Protein-glutamine N-methyltransferase PrmC</fullName>
    </alternativeName>
</protein>
<dbReference type="InterPro" id="IPR040758">
    <property type="entry name" value="PrmC_N"/>
</dbReference>
<comment type="similarity">
    <text evidence="5">Belongs to the protein N5-glutamine methyltransferase family. PrmC subfamily.</text>
</comment>
<feature type="binding site" evidence="5">
    <location>
        <position position="191"/>
    </location>
    <ligand>
        <name>S-adenosyl-L-methionine</name>
        <dbReference type="ChEBI" id="CHEBI:59789"/>
    </ligand>
</feature>
<feature type="domain" description="Methyltransferase small" evidence="6">
    <location>
        <begin position="115"/>
        <end position="197"/>
    </location>
</feature>
<dbReference type="InterPro" id="IPR050320">
    <property type="entry name" value="N5-glutamine_MTase"/>
</dbReference>
<evidence type="ECO:0000313" key="8">
    <source>
        <dbReference type="EMBL" id="QCI58823.1"/>
    </source>
</evidence>